<dbReference type="Pfam" id="PF05241">
    <property type="entry name" value="EBP"/>
    <property type="match status" value="1"/>
</dbReference>
<dbReference type="GO" id="GO:0000247">
    <property type="term" value="F:C-8 sterol isomerase activity"/>
    <property type="evidence" value="ECO:0000318"/>
    <property type="project" value="GO_Central"/>
</dbReference>
<dbReference type="GO" id="GO:0005783">
    <property type="term" value="C:endoplasmic reticulum"/>
    <property type="evidence" value="ECO:0000318"/>
    <property type="project" value="GO_Central"/>
</dbReference>
<evidence type="ECO:0000256" key="13">
    <source>
        <dbReference type="PROSITE-ProRule" id="PRU01087"/>
    </source>
</evidence>
<reference evidence="17" key="1">
    <citation type="journal article" date="2016" name="Nature">
        <title>The genome of the seagrass Zostera marina reveals angiosperm adaptation to the sea.</title>
        <authorList>
            <person name="Olsen J.L."/>
            <person name="Rouze P."/>
            <person name="Verhelst B."/>
            <person name="Lin Y.-C."/>
            <person name="Bayer T."/>
            <person name="Collen J."/>
            <person name="Dattolo E."/>
            <person name="De Paoli E."/>
            <person name="Dittami S."/>
            <person name="Maumus F."/>
            <person name="Michel G."/>
            <person name="Kersting A."/>
            <person name="Lauritano C."/>
            <person name="Lohaus R."/>
            <person name="Toepel M."/>
            <person name="Tonon T."/>
            <person name="Vanneste K."/>
            <person name="Amirebrahimi M."/>
            <person name="Brakel J."/>
            <person name="Bostroem C."/>
            <person name="Chovatia M."/>
            <person name="Grimwood J."/>
            <person name="Jenkins J.W."/>
            <person name="Jueterbock A."/>
            <person name="Mraz A."/>
            <person name="Stam W.T."/>
            <person name="Tice H."/>
            <person name="Bornberg-Bauer E."/>
            <person name="Green P.J."/>
            <person name="Pearson G.A."/>
            <person name="Procaccini G."/>
            <person name="Duarte C.M."/>
            <person name="Schmutz J."/>
            <person name="Reusch T.B.H."/>
            <person name="Van de Peer Y."/>
        </authorList>
    </citation>
    <scope>NUCLEOTIDE SEQUENCE [LARGE SCALE GENOMIC DNA]</scope>
    <source>
        <strain evidence="17">cv. Finnish</strain>
    </source>
</reference>
<evidence type="ECO:0000256" key="7">
    <source>
        <dbReference type="ARBA" id="ARBA00023011"/>
    </source>
</evidence>
<dbReference type="PROSITE" id="PS51751">
    <property type="entry name" value="EXPERA"/>
    <property type="match status" value="1"/>
</dbReference>
<evidence type="ECO:0000256" key="3">
    <source>
        <dbReference type="ARBA" id="ARBA00022516"/>
    </source>
</evidence>
<keyword evidence="12 16" id="KW-0413">Isomerase</keyword>
<evidence type="ECO:0000256" key="14">
    <source>
        <dbReference type="SAM" id="Phobius"/>
    </source>
</evidence>
<feature type="transmembrane region" description="Helical" evidence="14">
    <location>
        <begin position="30"/>
        <end position="51"/>
    </location>
</feature>
<dbReference type="PANTHER" id="PTHR14207:SF0">
    <property type="entry name" value="3-BETA-HYDROXYSTEROID-DELTA(8),DELTA(7)-ISOMERASE"/>
    <property type="match status" value="1"/>
</dbReference>
<feature type="transmembrane region" description="Helical" evidence="14">
    <location>
        <begin position="63"/>
        <end position="82"/>
    </location>
</feature>
<sequence>MSPAVIDHPYVPRDLILPGFVPCVTSIGRILAVYGFSSIAGVFLVWILSGLSPKLTKMDRTLMCWWLFTGLTHMIIEGYFVFSPEFFAKESPMILSEIWKEYGKGDSRYVSRDSAVVSVEGITAVLTGPASFLSLYAIWTRKPYSYTIQFAASLAQLYGCLVYFLTSYLDGDNFYTSRYYYWAYYITANAFWVVIPTLISIRCWNKISSSSIQSNKNKKNI</sequence>
<evidence type="ECO:0000259" key="15">
    <source>
        <dbReference type="PROSITE" id="PS51751"/>
    </source>
</evidence>
<dbReference type="OrthoDB" id="58557at2759"/>
<keyword evidence="10" id="KW-1207">Sterol metabolism</keyword>
<protein>
    <submittedName>
        <fullName evidence="16">3-beta-hydroxysteroid-delta-isomerase</fullName>
    </submittedName>
</protein>
<comment type="caution">
    <text evidence="16">The sequence shown here is derived from an EMBL/GenBank/DDBJ whole genome shotgun (WGS) entry which is preliminary data.</text>
</comment>
<dbReference type="Proteomes" id="UP000036987">
    <property type="component" value="Unassembled WGS sequence"/>
</dbReference>
<dbReference type="PANTHER" id="PTHR14207">
    <property type="entry name" value="STEROL ISOMERASE"/>
    <property type="match status" value="1"/>
</dbReference>
<dbReference type="GO" id="GO:0004769">
    <property type="term" value="F:steroid Delta-isomerase activity"/>
    <property type="evidence" value="ECO:0000318"/>
    <property type="project" value="GO_Central"/>
</dbReference>
<evidence type="ECO:0000256" key="4">
    <source>
        <dbReference type="ARBA" id="ARBA00022692"/>
    </source>
</evidence>
<evidence type="ECO:0000256" key="8">
    <source>
        <dbReference type="ARBA" id="ARBA00023098"/>
    </source>
</evidence>
<keyword evidence="17" id="KW-1185">Reference proteome</keyword>
<dbReference type="OMA" id="EYYIAAN"/>
<evidence type="ECO:0000256" key="6">
    <source>
        <dbReference type="ARBA" id="ARBA00022989"/>
    </source>
</evidence>
<dbReference type="GO" id="GO:0016126">
    <property type="term" value="P:sterol biosynthetic process"/>
    <property type="evidence" value="ECO:0000318"/>
    <property type="project" value="GO_Central"/>
</dbReference>
<dbReference type="EMBL" id="LFYR01001565">
    <property type="protein sequence ID" value="KMZ60794.1"/>
    <property type="molecule type" value="Genomic_DNA"/>
</dbReference>
<comment type="subcellular location">
    <subcellularLocation>
        <location evidence="1">Membrane</location>
        <topology evidence="1">Multi-pass membrane protein</topology>
    </subcellularLocation>
</comment>
<dbReference type="STRING" id="29655.A0A0K9NVK7"/>
<dbReference type="InterPro" id="IPR007905">
    <property type="entry name" value="EBP"/>
</dbReference>
<feature type="transmembrane region" description="Helical" evidence="14">
    <location>
        <begin position="150"/>
        <end position="169"/>
    </location>
</feature>
<evidence type="ECO:0000313" key="17">
    <source>
        <dbReference type="Proteomes" id="UP000036987"/>
    </source>
</evidence>
<name>A0A0K9NVK7_ZOSMR</name>
<feature type="domain" description="EXPERA" evidence="15">
    <location>
        <begin position="58"/>
        <end position="200"/>
    </location>
</feature>
<dbReference type="GO" id="GO:0047750">
    <property type="term" value="F:cholestenol delta-isomerase activity"/>
    <property type="evidence" value="ECO:0007669"/>
    <property type="project" value="InterPro"/>
</dbReference>
<dbReference type="InterPro" id="IPR033118">
    <property type="entry name" value="EXPERA"/>
</dbReference>
<evidence type="ECO:0000256" key="1">
    <source>
        <dbReference type="ARBA" id="ARBA00004141"/>
    </source>
</evidence>
<evidence type="ECO:0000256" key="9">
    <source>
        <dbReference type="ARBA" id="ARBA00023136"/>
    </source>
</evidence>
<proteinExistence type="inferred from homology"/>
<keyword evidence="7" id="KW-0756">Sterol biosynthesis</keyword>
<dbReference type="GO" id="GO:0016020">
    <property type="term" value="C:membrane"/>
    <property type="evidence" value="ECO:0007669"/>
    <property type="project" value="UniProtKB-SubCell"/>
</dbReference>
<feature type="transmembrane region" description="Helical" evidence="14">
    <location>
        <begin position="181"/>
        <end position="201"/>
    </location>
</feature>
<keyword evidence="11" id="KW-0753">Steroid metabolism</keyword>
<gene>
    <name evidence="16" type="ORF">ZOSMA_56G00250</name>
</gene>
<evidence type="ECO:0000313" key="16">
    <source>
        <dbReference type="EMBL" id="KMZ60794.1"/>
    </source>
</evidence>
<organism evidence="16 17">
    <name type="scientific">Zostera marina</name>
    <name type="common">Eelgrass</name>
    <dbReference type="NCBI Taxonomy" id="29655"/>
    <lineage>
        <taxon>Eukaryota</taxon>
        <taxon>Viridiplantae</taxon>
        <taxon>Streptophyta</taxon>
        <taxon>Embryophyta</taxon>
        <taxon>Tracheophyta</taxon>
        <taxon>Spermatophyta</taxon>
        <taxon>Magnoliopsida</taxon>
        <taxon>Liliopsida</taxon>
        <taxon>Zosteraceae</taxon>
        <taxon>Zostera</taxon>
    </lineage>
</organism>
<evidence type="ECO:0000256" key="11">
    <source>
        <dbReference type="ARBA" id="ARBA00023221"/>
    </source>
</evidence>
<keyword evidence="3" id="KW-0444">Lipid biosynthesis</keyword>
<evidence type="ECO:0000256" key="12">
    <source>
        <dbReference type="ARBA" id="ARBA00023235"/>
    </source>
</evidence>
<accession>A0A0K9NVK7</accession>
<dbReference type="AlphaFoldDB" id="A0A0K9NVK7"/>
<keyword evidence="6 13" id="KW-1133">Transmembrane helix</keyword>
<evidence type="ECO:0000256" key="5">
    <source>
        <dbReference type="ARBA" id="ARBA00022955"/>
    </source>
</evidence>
<keyword evidence="4 13" id="KW-0812">Transmembrane</keyword>
<evidence type="ECO:0000256" key="10">
    <source>
        <dbReference type="ARBA" id="ARBA00023166"/>
    </source>
</evidence>
<keyword evidence="5" id="KW-0752">Steroid biosynthesis</keyword>
<keyword evidence="8" id="KW-0443">Lipid metabolism</keyword>
<comment type="similarity">
    <text evidence="2">Belongs to the EBP family.</text>
</comment>
<feature type="transmembrane region" description="Helical" evidence="14">
    <location>
        <begin position="115"/>
        <end position="138"/>
    </location>
</feature>
<evidence type="ECO:0000256" key="2">
    <source>
        <dbReference type="ARBA" id="ARBA00008337"/>
    </source>
</evidence>
<keyword evidence="9 13" id="KW-0472">Membrane</keyword>